<evidence type="ECO:0000256" key="5">
    <source>
        <dbReference type="HAMAP-Rule" id="MF_00528"/>
    </source>
</evidence>
<comment type="subcellular location">
    <subcellularLocation>
        <location evidence="1 5">Cytoplasm</location>
    </subcellularLocation>
</comment>
<evidence type="ECO:0000256" key="1">
    <source>
        <dbReference type="ARBA" id="ARBA00004496"/>
    </source>
</evidence>
<keyword evidence="7" id="KW-1185">Reference proteome</keyword>
<comment type="function">
    <text evidence="5">Nucleoside triphosphate pyrophosphatase that hydrolyzes 7-methyl-GTP (m(7)GTP). May have a dual role in cell division arrest and in preventing the incorporation of modified nucleotides into cellular nucleic acids.</text>
</comment>
<dbReference type="NCBIfam" id="TIGR00172">
    <property type="entry name" value="maf"/>
    <property type="match status" value="1"/>
</dbReference>
<dbReference type="PIRSF" id="PIRSF006305">
    <property type="entry name" value="Maf"/>
    <property type="match status" value="1"/>
</dbReference>
<dbReference type="PANTHER" id="PTHR43213:SF10">
    <property type="entry name" value="7-METHYL-GTP PYROPHOSPHATASE"/>
    <property type="match status" value="1"/>
</dbReference>
<evidence type="ECO:0000313" key="7">
    <source>
        <dbReference type="Proteomes" id="UP001317963"/>
    </source>
</evidence>
<evidence type="ECO:0000256" key="4">
    <source>
        <dbReference type="ARBA" id="ARBA00023080"/>
    </source>
</evidence>
<feature type="site" description="Important for substrate specificity" evidence="5">
    <location>
        <position position="12"/>
    </location>
</feature>
<accession>A0ABY6Q887</accession>
<feature type="active site" description="Proton acceptor" evidence="5">
    <location>
        <position position="67"/>
    </location>
</feature>
<dbReference type="SUPFAM" id="SSF52972">
    <property type="entry name" value="ITPase-like"/>
    <property type="match status" value="1"/>
</dbReference>
<dbReference type="Pfam" id="PF02545">
    <property type="entry name" value="Maf"/>
    <property type="match status" value="1"/>
</dbReference>
<proteinExistence type="inferred from homology"/>
<evidence type="ECO:0000256" key="3">
    <source>
        <dbReference type="ARBA" id="ARBA00022801"/>
    </source>
</evidence>
<evidence type="ECO:0000256" key="2">
    <source>
        <dbReference type="ARBA" id="ARBA00022490"/>
    </source>
</evidence>
<sequence>MKNIILASTSPYRAALMERLGLPFKAIAPNTDETPIDGESFTALSLRLAEEKARSVSVNNALVIGSDQVAVLSDRQLHKPGTPEKAEAQLKQAQGQTITFYTSLALLNTVTDHCHLDYVVYRASLRPLSNDEITRYVEADTPLDCAGSFKWERLGISLMRELEGPDPTALEGLPLIKLCAMLRDEGVPVP</sequence>
<name>A0ABY6Q887_9GAMM</name>
<gene>
    <name evidence="6" type="primary">maf</name>
    <name evidence="6" type="ORF">E0F26_09120</name>
</gene>
<dbReference type="RefSeq" id="WP_279241348.1">
    <property type="nucleotide sequence ID" value="NZ_CP036501.1"/>
</dbReference>
<dbReference type="Proteomes" id="UP001317963">
    <property type="component" value="Chromosome"/>
</dbReference>
<comment type="cofactor">
    <cofactor evidence="5">
        <name>a divalent metal cation</name>
        <dbReference type="ChEBI" id="CHEBI:60240"/>
    </cofactor>
</comment>
<feature type="site" description="Important for substrate specificity" evidence="5">
    <location>
        <position position="152"/>
    </location>
</feature>
<protein>
    <recommendedName>
        <fullName evidence="5">7-methyl-GTP pyrophosphatase</fullName>
        <shortName evidence="5">m(7)GTP pyrophosphatase</shortName>
        <ecNumber evidence="5">3.6.1.-</ecNumber>
    </recommendedName>
</protein>
<evidence type="ECO:0000313" key="6">
    <source>
        <dbReference type="EMBL" id="UZP74887.1"/>
    </source>
</evidence>
<reference evidence="6 7" key="1">
    <citation type="submission" date="2019-02" db="EMBL/GenBank/DDBJ databases">
        <title>Halieaceae_genomes.</title>
        <authorList>
            <person name="Li S.-H."/>
        </authorList>
    </citation>
    <scope>NUCLEOTIDE SEQUENCE [LARGE SCALE GENOMIC DNA]</scope>
    <source>
        <strain evidence="6 7">JH123</strain>
    </source>
</reference>
<dbReference type="PANTHER" id="PTHR43213">
    <property type="entry name" value="BIFUNCTIONAL DTTP/UTP PYROPHOSPHATASE/METHYLTRANSFERASE PROTEIN-RELATED"/>
    <property type="match status" value="1"/>
</dbReference>
<dbReference type="InterPro" id="IPR003697">
    <property type="entry name" value="Maf-like"/>
</dbReference>
<comment type="caution">
    <text evidence="5">Lacks conserved residue(s) required for the propagation of feature annotation.</text>
</comment>
<dbReference type="InterPro" id="IPR029001">
    <property type="entry name" value="ITPase-like_fam"/>
</dbReference>
<feature type="site" description="Important for substrate specificity" evidence="5">
    <location>
        <position position="68"/>
    </location>
</feature>
<dbReference type="EMBL" id="CP036501">
    <property type="protein sequence ID" value="UZP74887.1"/>
    <property type="molecule type" value="Genomic_DNA"/>
</dbReference>
<keyword evidence="2 5" id="KW-0963">Cytoplasm</keyword>
<comment type="similarity">
    <text evidence="5">Belongs to the Maf family. YceF subfamily.</text>
</comment>
<dbReference type="HAMAP" id="MF_00528">
    <property type="entry name" value="Maf"/>
    <property type="match status" value="1"/>
</dbReference>
<dbReference type="EC" id="3.6.1.-" evidence="5"/>
<comment type="catalytic activity">
    <reaction evidence="5">
        <text>N(7)-methyl-GTP + H2O = N(7)-methyl-GMP + diphosphate + H(+)</text>
        <dbReference type="Rhea" id="RHEA:58744"/>
        <dbReference type="ChEBI" id="CHEBI:15377"/>
        <dbReference type="ChEBI" id="CHEBI:15378"/>
        <dbReference type="ChEBI" id="CHEBI:33019"/>
        <dbReference type="ChEBI" id="CHEBI:58285"/>
        <dbReference type="ChEBI" id="CHEBI:87133"/>
    </reaction>
</comment>
<dbReference type="Gene3D" id="3.90.950.10">
    <property type="match status" value="1"/>
</dbReference>
<organism evidence="6 7">
    <name type="scientific">Candidatus Paraluminiphilus aquimaris</name>
    <dbReference type="NCBI Taxonomy" id="2518994"/>
    <lineage>
        <taxon>Bacteria</taxon>
        <taxon>Pseudomonadati</taxon>
        <taxon>Pseudomonadota</taxon>
        <taxon>Gammaproteobacteria</taxon>
        <taxon>Cellvibrionales</taxon>
        <taxon>Halieaceae</taxon>
        <taxon>Candidatus Paraluminiphilus</taxon>
    </lineage>
</organism>
<keyword evidence="3 5" id="KW-0378">Hydrolase</keyword>
<keyword evidence="4 5" id="KW-0546">Nucleotide metabolism</keyword>
<dbReference type="CDD" id="cd00555">
    <property type="entry name" value="Maf"/>
    <property type="match status" value="1"/>
</dbReference>